<reference evidence="13" key="1">
    <citation type="journal article" date="2023" name="Mol. Ecol. Resour.">
        <title>Chromosome-level genome assembly of a triploid poplar Populus alba 'Berolinensis'.</title>
        <authorList>
            <person name="Chen S."/>
            <person name="Yu Y."/>
            <person name="Wang X."/>
            <person name="Wang S."/>
            <person name="Zhang T."/>
            <person name="Zhou Y."/>
            <person name="He R."/>
            <person name="Meng N."/>
            <person name="Wang Y."/>
            <person name="Liu W."/>
            <person name="Liu Z."/>
            <person name="Liu J."/>
            <person name="Guo Q."/>
            <person name="Huang H."/>
            <person name="Sederoff R.R."/>
            <person name="Wang G."/>
            <person name="Qu G."/>
            <person name="Chen S."/>
        </authorList>
    </citation>
    <scope>NUCLEOTIDE SEQUENCE</scope>
    <source>
        <strain evidence="13">SC-2020</strain>
    </source>
</reference>
<organism evidence="13 14">
    <name type="scientific">Populus alba x Populus x berolinensis</name>
    <dbReference type="NCBI Taxonomy" id="444605"/>
    <lineage>
        <taxon>Eukaryota</taxon>
        <taxon>Viridiplantae</taxon>
        <taxon>Streptophyta</taxon>
        <taxon>Embryophyta</taxon>
        <taxon>Tracheophyta</taxon>
        <taxon>Spermatophyta</taxon>
        <taxon>Magnoliopsida</taxon>
        <taxon>eudicotyledons</taxon>
        <taxon>Gunneridae</taxon>
        <taxon>Pentapetalae</taxon>
        <taxon>rosids</taxon>
        <taxon>fabids</taxon>
        <taxon>Malpighiales</taxon>
        <taxon>Salicaceae</taxon>
        <taxon>Saliceae</taxon>
        <taxon>Populus</taxon>
    </lineage>
</organism>
<dbReference type="InterPro" id="IPR000804">
    <property type="entry name" value="Clathrin_sm-chain_CS"/>
</dbReference>
<evidence type="ECO:0000256" key="1">
    <source>
        <dbReference type="ARBA" id="ARBA00004145"/>
    </source>
</evidence>
<dbReference type="GO" id="GO:0035615">
    <property type="term" value="F:clathrin adaptor activity"/>
    <property type="evidence" value="ECO:0007669"/>
    <property type="project" value="InterPro"/>
</dbReference>
<dbReference type="InterPro" id="IPR022775">
    <property type="entry name" value="AP_mu_sigma_su"/>
</dbReference>
<dbReference type="GO" id="GO:0016482">
    <property type="term" value="P:cytosolic transport"/>
    <property type="evidence" value="ECO:0007669"/>
    <property type="project" value="UniProtKB-ARBA"/>
</dbReference>
<evidence type="ECO:0000256" key="4">
    <source>
        <dbReference type="ARBA" id="ARBA00022448"/>
    </source>
</evidence>
<dbReference type="SUPFAM" id="SSF64356">
    <property type="entry name" value="SNARE-like"/>
    <property type="match status" value="1"/>
</dbReference>
<dbReference type="AlphaFoldDB" id="A0AAD6LS31"/>
<comment type="similarity">
    <text evidence="3">Belongs to the adaptor complexes small subunit family.</text>
</comment>
<keyword evidence="14" id="KW-1185">Reference proteome</keyword>
<gene>
    <name evidence="13" type="ORF">NC653_032738</name>
</gene>
<evidence type="ECO:0000259" key="12">
    <source>
        <dbReference type="Pfam" id="PF01217"/>
    </source>
</evidence>
<dbReference type="Pfam" id="PF01217">
    <property type="entry name" value="Clat_adaptor_s"/>
    <property type="match status" value="1"/>
</dbReference>
<protein>
    <recommendedName>
        <fullName evidence="11">Adaptor AP-1 19 kDa protein</fullName>
    </recommendedName>
</protein>
<proteinExistence type="inferred from homology"/>
<name>A0AAD6LS31_9ROSI</name>
<dbReference type="Proteomes" id="UP001164929">
    <property type="component" value="Chromosome 14"/>
</dbReference>
<evidence type="ECO:0000313" key="14">
    <source>
        <dbReference type="Proteomes" id="UP001164929"/>
    </source>
</evidence>
<comment type="caution">
    <text evidence="13">The sequence shown here is derived from an EMBL/GenBank/DDBJ whole genome shotgun (WGS) entry which is preliminary data.</text>
</comment>
<feature type="domain" description="AP complex mu/sigma subunit" evidence="12">
    <location>
        <begin position="110"/>
        <end position="222"/>
    </location>
</feature>
<dbReference type="InterPro" id="IPR016635">
    <property type="entry name" value="AP_complex_ssu"/>
</dbReference>
<dbReference type="GO" id="GO:0006886">
    <property type="term" value="P:intracellular protein transport"/>
    <property type="evidence" value="ECO:0007669"/>
    <property type="project" value="InterPro"/>
</dbReference>
<evidence type="ECO:0000256" key="11">
    <source>
        <dbReference type="ARBA" id="ARBA00082295"/>
    </source>
</evidence>
<dbReference type="Gene3D" id="3.30.450.60">
    <property type="match status" value="2"/>
</dbReference>
<keyword evidence="5" id="KW-0653">Protein transport</keyword>
<dbReference type="EMBL" id="JAQIZT010000014">
    <property type="protein sequence ID" value="KAJ6972253.1"/>
    <property type="molecule type" value="Genomic_DNA"/>
</dbReference>
<evidence type="ECO:0000256" key="10">
    <source>
        <dbReference type="ARBA" id="ARBA00066271"/>
    </source>
</evidence>
<dbReference type="PROSITE" id="PS00989">
    <property type="entry name" value="CLAT_ADAPTOR_S"/>
    <property type="match status" value="1"/>
</dbReference>
<keyword evidence="4" id="KW-0813">Transport</keyword>
<evidence type="ECO:0000256" key="9">
    <source>
        <dbReference type="ARBA" id="ARBA00058887"/>
    </source>
</evidence>
<dbReference type="FunFam" id="3.30.450.60:FF:000007">
    <property type="entry name" value="AP complex subunit sigma"/>
    <property type="match status" value="1"/>
</dbReference>
<comment type="subunit">
    <text evidence="10">Adaptor protein complex 1 (AP-1) is a heterotetramer composed of two large adaptins (gamma-type subunit and beta-type subunit), a medium adaptin (mu-type subunit) and a small adaptin (sigma-type subunit).</text>
</comment>
<sequence length="298" mass="34114">MCLTEIYMTKIAQPAAAGWCNALKAGSWAAEIEQELARDQGITRHLHLEIVISWLGGRATRDQGSRRWGTSTRCFADRYRVLSIFSSFLHIFLEILVSGSITELLNTNKMIQFVLLISRQGKVRLTKWYSPYTQKERSKVIRELSGVILSRGPKLCNFVEWRGLKVVYKRYASLYFCMCIDQEDNELEVLEIIHHYVEILDRYFGSVCELDLIFNFHKVCLLVFHFNLFLVSSISKLILVYPILQVAYYVLDELLIAGELQESSKKTVARQIAAQDSLVEAAKEQASSISNIISQATK</sequence>
<evidence type="ECO:0000256" key="3">
    <source>
        <dbReference type="ARBA" id="ARBA00006972"/>
    </source>
</evidence>
<evidence type="ECO:0000256" key="8">
    <source>
        <dbReference type="ARBA" id="ARBA00023329"/>
    </source>
</evidence>
<dbReference type="GO" id="GO:0030121">
    <property type="term" value="C:AP-1 adaptor complex"/>
    <property type="evidence" value="ECO:0007669"/>
    <property type="project" value="InterPro"/>
</dbReference>
<dbReference type="PANTHER" id="PTHR11753">
    <property type="entry name" value="ADAPTOR COMPLEXES SMALL SUBUNIT FAMILY"/>
    <property type="match status" value="1"/>
</dbReference>
<evidence type="ECO:0000256" key="7">
    <source>
        <dbReference type="ARBA" id="ARBA00023136"/>
    </source>
</evidence>
<dbReference type="GO" id="GO:0005829">
    <property type="term" value="C:cytosol"/>
    <property type="evidence" value="ECO:0007669"/>
    <property type="project" value="GOC"/>
</dbReference>
<evidence type="ECO:0000313" key="13">
    <source>
        <dbReference type="EMBL" id="KAJ6972253.1"/>
    </source>
</evidence>
<keyword evidence="7" id="KW-0472">Membrane</keyword>
<dbReference type="CDD" id="cd14831">
    <property type="entry name" value="AP1_sigma"/>
    <property type="match status" value="1"/>
</dbReference>
<evidence type="ECO:0000256" key="2">
    <source>
        <dbReference type="ARBA" id="ARBA00004555"/>
    </source>
</evidence>
<evidence type="ECO:0000256" key="6">
    <source>
        <dbReference type="ARBA" id="ARBA00023034"/>
    </source>
</evidence>
<evidence type="ECO:0000256" key="5">
    <source>
        <dbReference type="ARBA" id="ARBA00022927"/>
    </source>
</evidence>
<keyword evidence="8" id="KW-0968">Cytoplasmic vesicle</keyword>
<comment type="subcellular location">
    <subcellularLocation>
        <location evidence="1">Cytoplasmic vesicle</location>
        <location evidence="1">Clathrin-coated vesicle membrane</location>
        <topology evidence="1">Peripheral membrane protein</topology>
        <orientation evidence="1">Cytoplasmic side</orientation>
    </subcellularLocation>
    <subcellularLocation>
        <location evidence="2">Golgi apparatus</location>
    </subcellularLocation>
</comment>
<dbReference type="InterPro" id="IPR011012">
    <property type="entry name" value="Longin-like_dom_sf"/>
</dbReference>
<comment type="function">
    <text evidence="9">Subunit of clathrin-associated adaptor protein complex 1 that plays a role in protein sorting at the trans-Golgi network and early endosomes (TGN/EE). The AP complexes mediate the recruitment of clathrin to membranes and the recognition of sorting signals within the cytosolic tails of transmembrane cargo molecules.</text>
</comment>
<accession>A0AAD6LS31</accession>
<keyword evidence="6" id="KW-0333">Golgi apparatus</keyword>
<dbReference type="InterPro" id="IPR044733">
    <property type="entry name" value="AP1_sigma"/>
</dbReference>